<proteinExistence type="predicted"/>
<evidence type="ECO:0000313" key="1">
    <source>
        <dbReference type="EMBL" id="RRT73074.1"/>
    </source>
</evidence>
<accession>A0A427AA29</accession>
<evidence type="ECO:0000313" key="2">
    <source>
        <dbReference type="Proteomes" id="UP000287651"/>
    </source>
</evidence>
<dbReference type="EMBL" id="AMZH03003203">
    <property type="protein sequence ID" value="RRT73074.1"/>
    <property type="molecule type" value="Genomic_DNA"/>
</dbReference>
<organism evidence="1 2">
    <name type="scientific">Ensete ventricosum</name>
    <name type="common">Abyssinian banana</name>
    <name type="synonym">Musa ensete</name>
    <dbReference type="NCBI Taxonomy" id="4639"/>
    <lineage>
        <taxon>Eukaryota</taxon>
        <taxon>Viridiplantae</taxon>
        <taxon>Streptophyta</taxon>
        <taxon>Embryophyta</taxon>
        <taxon>Tracheophyta</taxon>
        <taxon>Spermatophyta</taxon>
        <taxon>Magnoliopsida</taxon>
        <taxon>Liliopsida</taxon>
        <taxon>Zingiberales</taxon>
        <taxon>Musaceae</taxon>
        <taxon>Ensete</taxon>
    </lineage>
</organism>
<protein>
    <submittedName>
        <fullName evidence="1">Uncharacterized protein</fullName>
    </submittedName>
</protein>
<comment type="caution">
    <text evidence="1">The sequence shown here is derived from an EMBL/GenBank/DDBJ whole genome shotgun (WGS) entry which is preliminary data.</text>
</comment>
<name>A0A427AA29_ENSVE</name>
<feature type="non-terminal residue" evidence="1">
    <location>
        <position position="1"/>
    </location>
</feature>
<dbReference type="Proteomes" id="UP000287651">
    <property type="component" value="Unassembled WGS sequence"/>
</dbReference>
<gene>
    <name evidence="1" type="ORF">B296_00020370</name>
</gene>
<reference evidence="1 2" key="1">
    <citation type="journal article" date="2014" name="Agronomy (Basel)">
        <title>A Draft Genome Sequence for Ensete ventricosum, the Drought-Tolerant Tree Against Hunger.</title>
        <authorList>
            <person name="Harrison J."/>
            <person name="Moore K.A."/>
            <person name="Paszkiewicz K."/>
            <person name="Jones T."/>
            <person name="Grant M."/>
            <person name="Ambacheew D."/>
            <person name="Muzemil S."/>
            <person name="Studholme D.J."/>
        </authorList>
    </citation>
    <scope>NUCLEOTIDE SEQUENCE [LARGE SCALE GENOMIC DNA]</scope>
</reference>
<sequence>EFRSGFRAPSRKFKILAIPNVFSYRKSYEHGFTKKYDGPKLCAKSSFNQFFMHRLENSKYWPFPTYSPMGSRSSTVREKMRRSYTLRKIACEVKFRSIFHAPSQKFKILVIPNVLAHGSRMSMISRKNATVINFVFCFRKNYNITCSRSDYSIELPTFLRLIKSTNISTDYFHQY</sequence>
<dbReference type="AlphaFoldDB" id="A0A427AA29"/>